<feature type="region of interest" description="Disordered" evidence="1">
    <location>
        <begin position="146"/>
        <end position="177"/>
    </location>
</feature>
<organism evidence="2 3">
    <name type="scientific">Rousettus aegyptiacus</name>
    <name type="common">Egyptian fruit bat</name>
    <name type="synonym">Pteropus aegyptiacus</name>
    <dbReference type="NCBI Taxonomy" id="9407"/>
    <lineage>
        <taxon>Eukaryota</taxon>
        <taxon>Metazoa</taxon>
        <taxon>Chordata</taxon>
        <taxon>Craniata</taxon>
        <taxon>Vertebrata</taxon>
        <taxon>Euteleostomi</taxon>
        <taxon>Mammalia</taxon>
        <taxon>Eutheria</taxon>
        <taxon>Laurasiatheria</taxon>
        <taxon>Chiroptera</taxon>
        <taxon>Yinpterochiroptera</taxon>
        <taxon>Pteropodoidea</taxon>
        <taxon>Pteropodidae</taxon>
        <taxon>Rousettinae</taxon>
        <taxon>Rousettus</taxon>
    </lineage>
</organism>
<name>A0A7J8CHP6_ROUAE</name>
<keyword evidence="3" id="KW-1185">Reference proteome</keyword>
<evidence type="ECO:0000256" key="1">
    <source>
        <dbReference type="SAM" id="MobiDB-lite"/>
    </source>
</evidence>
<dbReference type="EMBL" id="JACASE010000014">
    <property type="protein sequence ID" value="KAF6410357.1"/>
    <property type="molecule type" value="Genomic_DNA"/>
</dbReference>
<feature type="region of interest" description="Disordered" evidence="1">
    <location>
        <begin position="85"/>
        <end position="120"/>
    </location>
</feature>
<evidence type="ECO:0000313" key="2">
    <source>
        <dbReference type="EMBL" id="KAF6410357.1"/>
    </source>
</evidence>
<gene>
    <name evidence="2" type="ORF">HJG63_008922</name>
</gene>
<reference evidence="2 3" key="1">
    <citation type="journal article" date="2020" name="Nature">
        <title>Six reference-quality genomes reveal evolution of bat adaptations.</title>
        <authorList>
            <person name="Jebb D."/>
            <person name="Huang Z."/>
            <person name="Pippel M."/>
            <person name="Hughes G.M."/>
            <person name="Lavrichenko K."/>
            <person name="Devanna P."/>
            <person name="Winkler S."/>
            <person name="Jermiin L.S."/>
            <person name="Skirmuntt E.C."/>
            <person name="Katzourakis A."/>
            <person name="Burkitt-Gray L."/>
            <person name="Ray D.A."/>
            <person name="Sullivan K.A.M."/>
            <person name="Roscito J.G."/>
            <person name="Kirilenko B.M."/>
            <person name="Davalos L.M."/>
            <person name="Corthals A.P."/>
            <person name="Power M.L."/>
            <person name="Jones G."/>
            <person name="Ransome R.D."/>
            <person name="Dechmann D.K.N."/>
            <person name="Locatelli A.G."/>
            <person name="Puechmaille S.J."/>
            <person name="Fedrigo O."/>
            <person name="Jarvis E.D."/>
            <person name="Hiller M."/>
            <person name="Vernes S.C."/>
            <person name="Myers E.W."/>
            <person name="Teeling E.C."/>
        </authorList>
    </citation>
    <scope>NUCLEOTIDE SEQUENCE [LARGE SCALE GENOMIC DNA]</scope>
    <source>
        <strain evidence="2">MRouAeg1</strain>
        <tissue evidence="2">Muscle</tissue>
    </source>
</reference>
<evidence type="ECO:0000313" key="3">
    <source>
        <dbReference type="Proteomes" id="UP000593571"/>
    </source>
</evidence>
<feature type="compositionally biased region" description="Polar residues" evidence="1">
    <location>
        <begin position="155"/>
        <end position="177"/>
    </location>
</feature>
<accession>A0A7J8CHP6</accession>
<feature type="compositionally biased region" description="Basic and acidic residues" evidence="1">
    <location>
        <begin position="101"/>
        <end position="120"/>
    </location>
</feature>
<sequence length="177" mass="19102">MPGHEVTSRTLGLLFPCRYWKGSGWTVRFPSTRPHGNQEQDRDASARRRGLVRLAGACSGAPQARLRRGGLEGPSLRTLDFAQGEGVAGGADPMDVPGLREGGHDGADGDGCRDLRAPPRPDASCRRIYRGWGPLALSLGPHTYKRQVKGESTRETPQCLAQSAHSENTSYCSQGSY</sequence>
<dbReference type="Proteomes" id="UP000593571">
    <property type="component" value="Unassembled WGS sequence"/>
</dbReference>
<dbReference type="AlphaFoldDB" id="A0A7J8CHP6"/>
<protein>
    <submittedName>
        <fullName evidence="2">Uncharacterized protein</fullName>
    </submittedName>
</protein>
<comment type="caution">
    <text evidence="2">The sequence shown here is derived from an EMBL/GenBank/DDBJ whole genome shotgun (WGS) entry which is preliminary data.</text>
</comment>
<proteinExistence type="predicted"/>